<dbReference type="Proteomes" id="UP001519292">
    <property type="component" value="Unassembled WGS sequence"/>
</dbReference>
<evidence type="ECO:0000313" key="3">
    <source>
        <dbReference type="Proteomes" id="UP001519292"/>
    </source>
</evidence>
<dbReference type="Gene3D" id="1.20.1250.20">
    <property type="entry name" value="MFS general substrate transporter like domains"/>
    <property type="match status" value="1"/>
</dbReference>
<feature type="transmembrane region" description="Helical" evidence="1">
    <location>
        <begin position="85"/>
        <end position="105"/>
    </location>
</feature>
<feature type="transmembrane region" description="Helical" evidence="1">
    <location>
        <begin position="55"/>
        <end position="78"/>
    </location>
</feature>
<dbReference type="InterPro" id="IPR036259">
    <property type="entry name" value="MFS_trans_sf"/>
</dbReference>
<protein>
    <submittedName>
        <fullName evidence="2">MFS family permease</fullName>
    </submittedName>
</protein>
<dbReference type="PANTHER" id="PTHR23530">
    <property type="entry name" value="TRANSPORT PROTEIN-RELATED"/>
    <property type="match status" value="1"/>
</dbReference>
<evidence type="ECO:0000256" key="1">
    <source>
        <dbReference type="SAM" id="Phobius"/>
    </source>
</evidence>
<dbReference type="EMBL" id="JAGGLU010000009">
    <property type="protein sequence ID" value="MBP2058398.1"/>
    <property type="molecule type" value="Genomic_DNA"/>
</dbReference>
<organism evidence="2 3">
    <name type="scientific">Lactobacillus colini</name>
    <dbReference type="NCBI Taxonomy" id="1819254"/>
    <lineage>
        <taxon>Bacteria</taxon>
        <taxon>Bacillati</taxon>
        <taxon>Bacillota</taxon>
        <taxon>Bacilli</taxon>
        <taxon>Lactobacillales</taxon>
        <taxon>Lactobacillaceae</taxon>
        <taxon>Lactobacillus</taxon>
    </lineage>
</organism>
<keyword evidence="1" id="KW-0812">Transmembrane</keyword>
<name>A0ABS4MFE7_9LACO</name>
<accession>A0ABS4MFE7</accession>
<sequence length="187" mass="20553">MLGLVILALSSKNLLVLVLSGVFTALGDSLQSGTLTSWLSNRAKSENDMDSLNHIYSTLGMITSPLNMLVGFLGANVLANISLNLPIIIGAVLFIISGALSLFLIKYDDYNKNSQPPKFDIIDDFKNIKQNDSNALRLIVIFIPVIMISVAPLINRNCFLTWSKNNDRLHCGVDRYCWDASLIYTGA</sequence>
<reference evidence="2 3" key="1">
    <citation type="submission" date="2021-03" db="EMBL/GenBank/DDBJ databases">
        <title>Genomic Encyclopedia of Type Strains, Phase IV (KMG-IV): sequencing the most valuable type-strain genomes for metagenomic binning, comparative biology and taxonomic classification.</title>
        <authorList>
            <person name="Goeker M."/>
        </authorList>
    </citation>
    <scope>NUCLEOTIDE SEQUENCE [LARGE SCALE GENOMIC DNA]</scope>
    <source>
        <strain evidence="2 3">DSM 101872</strain>
    </source>
</reference>
<dbReference type="SUPFAM" id="SSF103473">
    <property type="entry name" value="MFS general substrate transporter"/>
    <property type="match status" value="1"/>
</dbReference>
<dbReference type="PANTHER" id="PTHR23530:SF1">
    <property type="entry name" value="PERMEASE, MAJOR FACILITATOR SUPERFAMILY-RELATED"/>
    <property type="match status" value="1"/>
</dbReference>
<dbReference type="InterPro" id="IPR053160">
    <property type="entry name" value="MFS_DHA3_Transporter"/>
</dbReference>
<keyword evidence="1" id="KW-0472">Membrane</keyword>
<dbReference type="RefSeq" id="WP_209687134.1">
    <property type="nucleotide sequence ID" value="NZ_JAGGLU010000009.1"/>
</dbReference>
<comment type="caution">
    <text evidence="2">The sequence shown here is derived from an EMBL/GenBank/DDBJ whole genome shotgun (WGS) entry which is preliminary data.</text>
</comment>
<evidence type="ECO:0000313" key="2">
    <source>
        <dbReference type="EMBL" id="MBP2058398.1"/>
    </source>
</evidence>
<keyword evidence="3" id="KW-1185">Reference proteome</keyword>
<feature type="transmembrane region" description="Helical" evidence="1">
    <location>
        <begin position="135"/>
        <end position="154"/>
    </location>
</feature>
<proteinExistence type="predicted"/>
<gene>
    <name evidence="2" type="ORF">J2Z60_001577</name>
</gene>
<keyword evidence="1" id="KW-1133">Transmembrane helix</keyword>